<evidence type="ECO:0000256" key="1">
    <source>
        <dbReference type="SAM" id="MobiDB-lite"/>
    </source>
</evidence>
<dbReference type="EMBL" id="MU004204">
    <property type="protein sequence ID" value="KAF2488324.1"/>
    <property type="molecule type" value="Genomic_DNA"/>
</dbReference>
<feature type="compositionally biased region" description="Low complexity" evidence="1">
    <location>
        <begin position="92"/>
        <end position="103"/>
    </location>
</feature>
<sequence>MNAARRDLSGPERAARPRPQSMYQTAPPKQEAIESKRRSQVLETSEPVKKTAMLPPSGIGRSLSLRRPTPTTQPSKPSSRMHLRNGSAHLPSASAANNTAAGTFNDRLREPSATLKPTSHLRKASAPVEEKSSGTRTSQRIASMQTGIQRPASTASTASAASKPERPESAGSTKTTDTEPLHATSNTRRREVSKEDPLKRTRPAFSTLQQHFTPRKTGKAATSTFIHPAAPDPSTNGLPFEVLRLQAELLQLNLLHESSEACSQQWRTSAKRALHRKFDEVASLRQVMRDNERQVQEHANLLALQEWTSGSSSFALAENLQLLSGPLHELPRLGDAGGRFRQHVEEFEDWITWVEELWENREKGRETGKMDLSSAEGIGDEWVAENEALLRKVIAFSRDVEQLTDPTPGSSIAVMVDSCRALLDSMLQQLGMMRKVETDVVSKEREWIEQGLLAIAEDIGSHLVVAQDGYESWRG</sequence>
<dbReference type="Proteomes" id="UP000799750">
    <property type="component" value="Unassembled WGS sequence"/>
</dbReference>
<evidence type="ECO:0000313" key="3">
    <source>
        <dbReference type="Proteomes" id="UP000799750"/>
    </source>
</evidence>
<feature type="compositionally biased region" description="Low complexity" evidence="1">
    <location>
        <begin position="66"/>
        <end position="80"/>
    </location>
</feature>
<keyword evidence="3" id="KW-1185">Reference proteome</keyword>
<feature type="compositionally biased region" description="Low complexity" evidence="1">
    <location>
        <begin position="152"/>
        <end position="162"/>
    </location>
</feature>
<name>A0A6A6Q8J3_9PEZI</name>
<feature type="region of interest" description="Disordered" evidence="1">
    <location>
        <begin position="1"/>
        <end position="232"/>
    </location>
</feature>
<feature type="compositionally biased region" description="Polar residues" evidence="1">
    <location>
        <begin position="134"/>
        <end position="148"/>
    </location>
</feature>
<dbReference type="AlphaFoldDB" id="A0A6A6Q8J3"/>
<protein>
    <submittedName>
        <fullName evidence="2">Uncharacterized protein</fullName>
    </submittedName>
</protein>
<feature type="compositionally biased region" description="Basic and acidic residues" evidence="1">
    <location>
        <begin position="188"/>
        <end position="199"/>
    </location>
</feature>
<organism evidence="2 3">
    <name type="scientific">Lophium mytilinum</name>
    <dbReference type="NCBI Taxonomy" id="390894"/>
    <lineage>
        <taxon>Eukaryota</taxon>
        <taxon>Fungi</taxon>
        <taxon>Dikarya</taxon>
        <taxon>Ascomycota</taxon>
        <taxon>Pezizomycotina</taxon>
        <taxon>Dothideomycetes</taxon>
        <taxon>Pleosporomycetidae</taxon>
        <taxon>Mytilinidiales</taxon>
        <taxon>Mytilinidiaceae</taxon>
        <taxon>Lophium</taxon>
    </lineage>
</organism>
<evidence type="ECO:0000313" key="2">
    <source>
        <dbReference type="EMBL" id="KAF2488324.1"/>
    </source>
</evidence>
<accession>A0A6A6Q8J3</accession>
<feature type="compositionally biased region" description="Basic and acidic residues" evidence="1">
    <location>
        <begin position="1"/>
        <end position="15"/>
    </location>
</feature>
<gene>
    <name evidence="2" type="ORF">BU16DRAFT_532343</name>
</gene>
<reference evidence="2" key="1">
    <citation type="journal article" date="2020" name="Stud. Mycol.">
        <title>101 Dothideomycetes genomes: a test case for predicting lifestyles and emergence of pathogens.</title>
        <authorList>
            <person name="Haridas S."/>
            <person name="Albert R."/>
            <person name="Binder M."/>
            <person name="Bloem J."/>
            <person name="Labutti K."/>
            <person name="Salamov A."/>
            <person name="Andreopoulos B."/>
            <person name="Baker S."/>
            <person name="Barry K."/>
            <person name="Bills G."/>
            <person name="Bluhm B."/>
            <person name="Cannon C."/>
            <person name="Castanera R."/>
            <person name="Culley D."/>
            <person name="Daum C."/>
            <person name="Ezra D."/>
            <person name="Gonzalez J."/>
            <person name="Henrissat B."/>
            <person name="Kuo A."/>
            <person name="Liang C."/>
            <person name="Lipzen A."/>
            <person name="Lutzoni F."/>
            <person name="Magnuson J."/>
            <person name="Mondo S."/>
            <person name="Nolan M."/>
            <person name="Ohm R."/>
            <person name="Pangilinan J."/>
            <person name="Park H.-J."/>
            <person name="Ramirez L."/>
            <person name="Alfaro M."/>
            <person name="Sun H."/>
            <person name="Tritt A."/>
            <person name="Yoshinaga Y."/>
            <person name="Zwiers L.-H."/>
            <person name="Turgeon B."/>
            <person name="Goodwin S."/>
            <person name="Spatafora J."/>
            <person name="Crous P."/>
            <person name="Grigoriev I."/>
        </authorList>
    </citation>
    <scope>NUCLEOTIDE SEQUENCE</scope>
    <source>
        <strain evidence="2">CBS 269.34</strain>
    </source>
</reference>
<proteinExistence type="predicted"/>
<dbReference type="OrthoDB" id="5429993at2759"/>